<feature type="transmembrane region" description="Helical" evidence="1">
    <location>
        <begin position="34"/>
        <end position="54"/>
    </location>
</feature>
<accession>A0A2A9NFI8</accession>
<gene>
    <name evidence="2" type="ORF">AMATHDRAFT_69774</name>
</gene>
<keyword evidence="3" id="KW-1185">Reference proteome</keyword>
<keyword evidence="1" id="KW-0812">Transmembrane</keyword>
<sequence length="76" mass="8738">MDQLTIRTIHELIKALLYIPRELLSCNSQKVRQYWIWFAALFIVGSDMVAPFLVRCPSHFTASNIDVSGTELKGKR</sequence>
<dbReference type="AlphaFoldDB" id="A0A2A9NFI8"/>
<dbReference type="EMBL" id="KZ302188">
    <property type="protein sequence ID" value="PFH46470.1"/>
    <property type="molecule type" value="Genomic_DNA"/>
</dbReference>
<keyword evidence="1" id="KW-0472">Membrane</keyword>
<name>A0A2A9NFI8_9AGAR</name>
<protein>
    <submittedName>
        <fullName evidence="2">Uncharacterized protein</fullName>
    </submittedName>
</protein>
<evidence type="ECO:0000256" key="1">
    <source>
        <dbReference type="SAM" id="Phobius"/>
    </source>
</evidence>
<evidence type="ECO:0000313" key="2">
    <source>
        <dbReference type="EMBL" id="PFH46470.1"/>
    </source>
</evidence>
<organism evidence="2 3">
    <name type="scientific">Amanita thiersii Skay4041</name>
    <dbReference type="NCBI Taxonomy" id="703135"/>
    <lineage>
        <taxon>Eukaryota</taxon>
        <taxon>Fungi</taxon>
        <taxon>Dikarya</taxon>
        <taxon>Basidiomycota</taxon>
        <taxon>Agaricomycotina</taxon>
        <taxon>Agaricomycetes</taxon>
        <taxon>Agaricomycetidae</taxon>
        <taxon>Agaricales</taxon>
        <taxon>Pluteineae</taxon>
        <taxon>Amanitaceae</taxon>
        <taxon>Amanita</taxon>
    </lineage>
</organism>
<keyword evidence="1" id="KW-1133">Transmembrane helix</keyword>
<dbReference type="Proteomes" id="UP000242287">
    <property type="component" value="Unassembled WGS sequence"/>
</dbReference>
<evidence type="ECO:0000313" key="3">
    <source>
        <dbReference type="Proteomes" id="UP000242287"/>
    </source>
</evidence>
<proteinExistence type="predicted"/>
<reference evidence="2 3" key="1">
    <citation type="submission" date="2014-02" db="EMBL/GenBank/DDBJ databases">
        <title>Transposable element dynamics among asymbiotic and ectomycorrhizal Amanita fungi.</title>
        <authorList>
            <consortium name="DOE Joint Genome Institute"/>
            <person name="Hess J."/>
            <person name="Skrede I."/>
            <person name="Wolfe B."/>
            <person name="LaButti K."/>
            <person name="Ohm R.A."/>
            <person name="Grigoriev I.V."/>
            <person name="Pringle A."/>
        </authorList>
    </citation>
    <scope>NUCLEOTIDE SEQUENCE [LARGE SCALE GENOMIC DNA]</scope>
    <source>
        <strain evidence="2 3">SKay4041</strain>
    </source>
</reference>